<dbReference type="InterPro" id="IPR015421">
    <property type="entry name" value="PyrdxlP-dep_Trfase_major"/>
</dbReference>
<evidence type="ECO:0000313" key="4">
    <source>
        <dbReference type="Proteomes" id="UP000001844"/>
    </source>
</evidence>
<gene>
    <name evidence="3" type="ordered locus">Nhal_3127</name>
</gene>
<evidence type="ECO:0000313" key="3">
    <source>
        <dbReference type="EMBL" id="ADE16179.1"/>
    </source>
</evidence>
<dbReference type="STRING" id="472759.Nhal_3127"/>
<organism evidence="3 4">
    <name type="scientific">Nitrosococcus halophilus (strain Nc4)</name>
    <dbReference type="NCBI Taxonomy" id="472759"/>
    <lineage>
        <taxon>Bacteria</taxon>
        <taxon>Pseudomonadati</taxon>
        <taxon>Pseudomonadota</taxon>
        <taxon>Gammaproteobacteria</taxon>
        <taxon>Chromatiales</taxon>
        <taxon>Chromatiaceae</taxon>
        <taxon>Nitrosococcus</taxon>
    </lineage>
</organism>
<dbReference type="OrthoDB" id="9764293at2"/>
<reference evidence="4" key="1">
    <citation type="submission" date="2010-04" db="EMBL/GenBank/DDBJ databases">
        <title>Complete genome sequence of Nitrosococcus halophilus Nc4, a salt-adapted, aerobic obligate ammonia-oxidizing sulfur purple bacterium.</title>
        <authorList>
            <consortium name="US DOE Joint Genome Institute"/>
            <person name="Campbell M.A."/>
            <person name="Malfatti S.A."/>
            <person name="Chain P.S.G."/>
            <person name="Heidelberg J.F."/>
            <person name="Ward B.B."/>
            <person name="Klotz M.G."/>
        </authorList>
    </citation>
    <scope>NUCLEOTIDE SEQUENCE [LARGE SCALE GENOMIC DNA]</scope>
    <source>
        <strain evidence="4">Nc4</strain>
    </source>
</reference>
<dbReference type="PANTHER" id="PTHR43586">
    <property type="entry name" value="CYSTEINE DESULFURASE"/>
    <property type="match status" value="1"/>
</dbReference>
<evidence type="ECO:0000256" key="1">
    <source>
        <dbReference type="ARBA" id="ARBA00022898"/>
    </source>
</evidence>
<evidence type="ECO:0000259" key="2">
    <source>
        <dbReference type="Pfam" id="PF00266"/>
    </source>
</evidence>
<dbReference type="eggNOG" id="COG0520">
    <property type="taxonomic scope" value="Bacteria"/>
</dbReference>
<dbReference type="InterPro" id="IPR015422">
    <property type="entry name" value="PyrdxlP-dep_Trfase_small"/>
</dbReference>
<keyword evidence="1" id="KW-0663">Pyridoxal phosphate</keyword>
<dbReference type="Gene3D" id="3.90.1150.10">
    <property type="entry name" value="Aspartate Aminotransferase, domain 1"/>
    <property type="match status" value="1"/>
</dbReference>
<dbReference type="Pfam" id="PF00266">
    <property type="entry name" value="Aminotran_5"/>
    <property type="match status" value="1"/>
</dbReference>
<dbReference type="InterPro" id="IPR000192">
    <property type="entry name" value="Aminotrans_V_dom"/>
</dbReference>
<name>D5BZG5_NITHN</name>
<dbReference type="GO" id="GO:0008483">
    <property type="term" value="F:transaminase activity"/>
    <property type="evidence" value="ECO:0007669"/>
    <property type="project" value="UniProtKB-KW"/>
</dbReference>
<dbReference type="RefSeq" id="WP_013034029.1">
    <property type="nucleotide sequence ID" value="NC_013960.1"/>
</dbReference>
<protein>
    <submittedName>
        <fullName evidence="3">Aminotransferase class V</fullName>
    </submittedName>
</protein>
<dbReference type="SUPFAM" id="SSF53383">
    <property type="entry name" value="PLP-dependent transferases"/>
    <property type="match status" value="1"/>
</dbReference>
<accession>D5BZG5</accession>
<dbReference type="Gene3D" id="3.40.640.10">
    <property type="entry name" value="Type I PLP-dependent aspartate aminotransferase-like (Major domain)"/>
    <property type="match status" value="1"/>
</dbReference>
<keyword evidence="3" id="KW-0808">Transferase</keyword>
<dbReference type="KEGG" id="nhl:Nhal_3127"/>
<dbReference type="PANTHER" id="PTHR43586:SF15">
    <property type="entry name" value="BLR3095 PROTEIN"/>
    <property type="match status" value="1"/>
</dbReference>
<sequence>MKKNYADQFPQQKGLIYLNHAAVAPWPQQSAEAVKRFAEENATTGARYYSRWVETEKQLRELACHLINAPSIDDIALIKNTSEGLSIIASGLEWQPGDNIVTSDQEFPSNRIPWQALAERDVELREANLNAELTPEDSLLAQVDERTQLLTISSVQYASGLKMDLEKLGRFCRQRGLLFCVDAIQSLGALSFDCQANQADFVVADGHKWMLGPEGMGIFYSRPEAREKLKLHQFGWHMVEAMGDYNRKDWSIARSARRFECGSLNTIGIIALKGSLSLLLDKVGIAHVEQAVLANSTYLIEQIQKEPELQLLSPASLERRSGIVTFKRQGADPAALHRYLMEQGVVCAHRGGGIRFSPHFYTPKEGLKQALELVSEFPERDI</sequence>
<feature type="domain" description="Aminotransferase class V" evidence="2">
    <location>
        <begin position="16"/>
        <end position="347"/>
    </location>
</feature>
<dbReference type="EMBL" id="CP001798">
    <property type="protein sequence ID" value="ADE16179.1"/>
    <property type="molecule type" value="Genomic_DNA"/>
</dbReference>
<proteinExistence type="predicted"/>
<keyword evidence="3" id="KW-0032">Aminotransferase</keyword>
<dbReference type="InterPro" id="IPR015424">
    <property type="entry name" value="PyrdxlP-dep_Trfase"/>
</dbReference>
<dbReference type="HOGENOM" id="CLU_003433_2_1_6"/>
<dbReference type="Proteomes" id="UP000001844">
    <property type="component" value="Chromosome"/>
</dbReference>
<dbReference type="AlphaFoldDB" id="D5BZG5"/>
<keyword evidence="4" id="KW-1185">Reference proteome</keyword>